<evidence type="ECO:0000313" key="3">
    <source>
        <dbReference type="Proteomes" id="UP000650224"/>
    </source>
</evidence>
<dbReference type="Pfam" id="PF20079">
    <property type="entry name" value="DUF6474"/>
    <property type="match status" value="1"/>
</dbReference>
<sequence length="212" mass="24052">MGIFEKIRSSRAKTKAEIKAAEAKVKAEARNKAKLDLKREKLIAQQERNLLKAEKEGLKARRKHELKLAKKILEEKKAGKFNSDTVKRWGGTARMLTPILLPLVYRASTQIRDQIVQNRAQRSGVTGEQLAKYPGHGAPLKARIAGVREVARKSDLPQGFVRDADERLKELDAAVDNAEYMTPQQRNRAHQSIERDLQQVSDQIQDRLLDGR</sequence>
<reference evidence="2 3" key="1">
    <citation type="submission" date="2020-08" db="EMBL/GenBank/DDBJ databases">
        <title>A Genomic Blueprint of the Chicken Gut Microbiome.</title>
        <authorList>
            <person name="Gilroy R."/>
            <person name="Ravi A."/>
            <person name="Getino M."/>
            <person name="Pursley I."/>
            <person name="Horton D.L."/>
            <person name="Alikhan N.-F."/>
            <person name="Baker D."/>
            <person name="Gharbi K."/>
            <person name="Hall N."/>
            <person name="Watson M."/>
            <person name="Adriaenssens E.M."/>
            <person name="Foster-Nyarko E."/>
            <person name="Jarju S."/>
            <person name="Secka A."/>
            <person name="Antonio M."/>
            <person name="Oren A."/>
            <person name="Chaudhuri R."/>
            <person name="La Ragione R.M."/>
            <person name="Hildebrand F."/>
            <person name="Pallen M.J."/>
        </authorList>
    </citation>
    <scope>NUCLEOTIDE SEQUENCE [LARGE SCALE GENOMIC DNA]</scope>
    <source>
        <strain evidence="2 3">Sa1YVA5</strain>
    </source>
</reference>
<dbReference type="InterPro" id="IPR045522">
    <property type="entry name" value="DUF6474"/>
</dbReference>
<organism evidence="2 3">
    <name type="scientific">Corynebacterium gallinarum</name>
    <dbReference type="NCBI Taxonomy" id="2762214"/>
    <lineage>
        <taxon>Bacteria</taxon>
        <taxon>Bacillati</taxon>
        <taxon>Actinomycetota</taxon>
        <taxon>Actinomycetes</taxon>
        <taxon>Mycobacteriales</taxon>
        <taxon>Corynebacteriaceae</taxon>
        <taxon>Corynebacterium</taxon>
    </lineage>
</organism>
<protein>
    <submittedName>
        <fullName evidence="2">Uncharacterized protein</fullName>
    </submittedName>
</protein>
<dbReference type="AlphaFoldDB" id="A0A8I0HQC0"/>
<keyword evidence="3" id="KW-1185">Reference proteome</keyword>
<gene>
    <name evidence="2" type="ORF">H9627_12460</name>
</gene>
<proteinExistence type="predicted"/>
<keyword evidence="1" id="KW-0175">Coiled coil</keyword>
<dbReference type="Proteomes" id="UP000650224">
    <property type="component" value="Unassembled WGS sequence"/>
</dbReference>
<dbReference type="EMBL" id="JACSPR010000011">
    <property type="protein sequence ID" value="MBD8031119.1"/>
    <property type="molecule type" value="Genomic_DNA"/>
</dbReference>
<name>A0A8I0HQC0_9CORY</name>
<evidence type="ECO:0000313" key="2">
    <source>
        <dbReference type="EMBL" id="MBD8031119.1"/>
    </source>
</evidence>
<dbReference type="RefSeq" id="WP_191734363.1">
    <property type="nucleotide sequence ID" value="NZ_JACSPR010000011.1"/>
</dbReference>
<comment type="caution">
    <text evidence="2">The sequence shown here is derived from an EMBL/GenBank/DDBJ whole genome shotgun (WGS) entry which is preliminary data.</text>
</comment>
<feature type="coiled-coil region" evidence="1">
    <location>
        <begin position="4"/>
        <end position="63"/>
    </location>
</feature>
<evidence type="ECO:0000256" key="1">
    <source>
        <dbReference type="SAM" id="Coils"/>
    </source>
</evidence>
<accession>A0A8I0HQC0</accession>